<dbReference type="AlphaFoldDB" id="A0AAV7RWE5"/>
<protein>
    <submittedName>
        <fullName evidence="2">Uncharacterized protein</fullName>
    </submittedName>
</protein>
<dbReference type="EMBL" id="JANPWB010000009">
    <property type="protein sequence ID" value="KAJ1155240.1"/>
    <property type="molecule type" value="Genomic_DNA"/>
</dbReference>
<name>A0AAV7RWE5_PLEWA</name>
<feature type="region of interest" description="Disordered" evidence="1">
    <location>
        <begin position="63"/>
        <end position="112"/>
    </location>
</feature>
<evidence type="ECO:0000313" key="2">
    <source>
        <dbReference type="EMBL" id="KAJ1155240.1"/>
    </source>
</evidence>
<gene>
    <name evidence="2" type="ORF">NDU88_007975</name>
</gene>
<feature type="compositionally biased region" description="Basic and acidic residues" evidence="1">
    <location>
        <begin position="78"/>
        <end position="91"/>
    </location>
</feature>
<organism evidence="2 3">
    <name type="scientific">Pleurodeles waltl</name>
    <name type="common">Iberian ribbed newt</name>
    <dbReference type="NCBI Taxonomy" id="8319"/>
    <lineage>
        <taxon>Eukaryota</taxon>
        <taxon>Metazoa</taxon>
        <taxon>Chordata</taxon>
        <taxon>Craniata</taxon>
        <taxon>Vertebrata</taxon>
        <taxon>Euteleostomi</taxon>
        <taxon>Amphibia</taxon>
        <taxon>Batrachia</taxon>
        <taxon>Caudata</taxon>
        <taxon>Salamandroidea</taxon>
        <taxon>Salamandridae</taxon>
        <taxon>Pleurodelinae</taxon>
        <taxon>Pleurodeles</taxon>
    </lineage>
</organism>
<proteinExistence type="predicted"/>
<evidence type="ECO:0000256" key="1">
    <source>
        <dbReference type="SAM" id="MobiDB-lite"/>
    </source>
</evidence>
<comment type="caution">
    <text evidence="2">The sequence shown here is derived from an EMBL/GenBank/DDBJ whole genome shotgun (WGS) entry which is preliminary data.</text>
</comment>
<keyword evidence="3" id="KW-1185">Reference proteome</keyword>
<dbReference type="Proteomes" id="UP001066276">
    <property type="component" value="Chromosome 5"/>
</dbReference>
<sequence>MQGGGWWPDFLQSPRQSHGWALLGEAGVGGLPTALVIEAGGPRRLQRVVPGTSRVRLELGALPAPTGDLTASGGGEEECSRGPGREEEPVRWRGGPVPPCLGDGNSGPTQRMGASVRRERCAGPPVARLGPEHCQTCLENLLRLAARCRGGVRALGAASGGQCARE</sequence>
<evidence type="ECO:0000313" key="3">
    <source>
        <dbReference type="Proteomes" id="UP001066276"/>
    </source>
</evidence>
<reference evidence="2" key="1">
    <citation type="journal article" date="2022" name="bioRxiv">
        <title>Sequencing and chromosome-scale assembly of the giantPleurodeles waltlgenome.</title>
        <authorList>
            <person name="Brown T."/>
            <person name="Elewa A."/>
            <person name="Iarovenko S."/>
            <person name="Subramanian E."/>
            <person name="Araus A.J."/>
            <person name="Petzold A."/>
            <person name="Susuki M."/>
            <person name="Suzuki K.-i.T."/>
            <person name="Hayashi T."/>
            <person name="Toyoda A."/>
            <person name="Oliveira C."/>
            <person name="Osipova E."/>
            <person name="Leigh N.D."/>
            <person name="Simon A."/>
            <person name="Yun M.H."/>
        </authorList>
    </citation>
    <scope>NUCLEOTIDE SEQUENCE</scope>
    <source>
        <strain evidence="2">20211129_DDA</strain>
        <tissue evidence="2">Liver</tissue>
    </source>
</reference>
<accession>A0AAV7RWE5</accession>